<keyword evidence="1" id="KW-0812">Transmembrane</keyword>
<organism evidence="3 4">
    <name type="scientific">Yanghanlia caeni</name>
    <dbReference type="NCBI Taxonomy" id="3064283"/>
    <lineage>
        <taxon>Bacteria</taxon>
        <taxon>Pseudomonadati</taxon>
        <taxon>Pseudomonadota</taxon>
        <taxon>Betaproteobacteria</taxon>
        <taxon>Burkholderiales</taxon>
        <taxon>Alcaligenaceae</taxon>
        <taxon>Yanghanlia</taxon>
    </lineage>
</organism>
<dbReference type="Pfam" id="PF09990">
    <property type="entry name" value="DUF2231"/>
    <property type="match status" value="1"/>
</dbReference>
<dbReference type="EMBL" id="JAUZQE010000038">
    <property type="protein sequence ID" value="MDR4126821.1"/>
    <property type="molecule type" value="Genomic_DNA"/>
</dbReference>
<protein>
    <submittedName>
        <fullName evidence="3">DUF2231 domain-containing protein</fullName>
    </submittedName>
</protein>
<keyword evidence="1" id="KW-0472">Membrane</keyword>
<accession>A0ABU1D8N1</accession>
<gene>
    <name evidence="3" type="ORF">Q8947_12610</name>
</gene>
<reference evidence="3 4" key="1">
    <citation type="submission" date="2023-08" db="EMBL/GenBank/DDBJ databases">
        <title>Alcaligenaceae gen. nov., a novel taxon isolated from the sludge of Yixing Pesticide Factory.</title>
        <authorList>
            <person name="Ruan L."/>
        </authorList>
    </citation>
    <scope>NUCLEOTIDE SEQUENCE [LARGE SCALE GENOMIC DNA]</scope>
    <source>
        <strain evidence="3 4">LG-2</strain>
    </source>
</reference>
<proteinExistence type="predicted"/>
<evidence type="ECO:0000259" key="2">
    <source>
        <dbReference type="Pfam" id="PF09990"/>
    </source>
</evidence>
<feature type="transmembrane region" description="Helical" evidence="1">
    <location>
        <begin position="49"/>
        <end position="70"/>
    </location>
</feature>
<evidence type="ECO:0000256" key="1">
    <source>
        <dbReference type="SAM" id="Phobius"/>
    </source>
</evidence>
<name>A0ABU1D8N1_9BURK</name>
<feature type="transmembrane region" description="Helical" evidence="1">
    <location>
        <begin position="108"/>
        <end position="133"/>
    </location>
</feature>
<dbReference type="Proteomes" id="UP001232156">
    <property type="component" value="Unassembled WGS sequence"/>
</dbReference>
<dbReference type="InterPro" id="IPR019251">
    <property type="entry name" value="DUF2231_TM"/>
</dbReference>
<feature type="transmembrane region" description="Helical" evidence="1">
    <location>
        <begin position="12"/>
        <end position="29"/>
    </location>
</feature>
<dbReference type="RefSeq" id="WP_165277927.1">
    <property type="nucleotide sequence ID" value="NZ_JAUZQE010000038.1"/>
</dbReference>
<sequence length="142" mass="15549">MAVVIERRYCDAIHPLHAVLLAGGVPLYLGVALCDWAYMASFHIQWSNFASWLIVGGLILTAVTLVFALVDLLRPRRRGRGIAAYFVVLLATWVVGFFNALLHARDAWAVMPGGMILSLVTLLLSIAAVWLAFPTSRMGDPV</sequence>
<feature type="domain" description="DUF2231" evidence="2">
    <location>
        <begin position="14"/>
        <end position="131"/>
    </location>
</feature>
<comment type="caution">
    <text evidence="3">The sequence shown here is derived from an EMBL/GenBank/DDBJ whole genome shotgun (WGS) entry which is preliminary data.</text>
</comment>
<feature type="transmembrane region" description="Helical" evidence="1">
    <location>
        <begin position="82"/>
        <end position="102"/>
    </location>
</feature>
<evidence type="ECO:0000313" key="3">
    <source>
        <dbReference type="EMBL" id="MDR4126821.1"/>
    </source>
</evidence>
<keyword evidence="1" id="KW-1133">Transmembrane helix</keyword>
<keyword evidence="4" id="KW-1185">Reference proteome</keyword>
<evidence type="ECO:0000313" key="4">
    <source>
        <dbReference type="Proteomes" id="UP001232156"/>
    </source>
</evidence>